<dbReference type="AlphaFoldDB" id="A0A022PL51"/>
<comment type="caution">
    <text evidence="2">The sequence shown here is derived from an EMBL/GenBank/DDBJ whole genome shotgun (WGS) entry which is preliminary data.</text>
</comment>
<dbReference type="RefSeq" id="WP_200868756.1">
    <property type="nucleotide sequence ID" value="NZ_CAWLTM010000109.1"/>
</dbReference>
<name>A0A022PL51_9GAMM</name>
<dbReference type="PATRIC" id="fig|1393736.3.peg.585"/>
<dbReference type="Pfam" id="PF15493">
    <property type="entry name" value="YrpD"/>
    <property type="match status" value="1"/>
</dbReference>
<dbReference type="Gene3D" id="2.60.120.1270">
    <property type="match status" value="1"/>
</dbReference>
<protein>
    <submittedName>
        <fullName evidence="2">Uncharacterized protein</fullName>
    </submittedName>
</protein>
<organism evidence="2 3">
    <name type="scientific">Photorhabdus aegyptia</name>
    <dbReference type="NCBI Taxonomy" id="2805098"/>
    <lineage>
        <taxon>Bacteria</taxon>
        <taxon>Pseudomonadati</taxon>
        <taxon>Pseudomonadota</taxon>
        <taxon>Gammaproteobacteria</taxon>
        <taxon>Enterobacterales</taxon>
        <taxon>Morganellaceae</taxon>
        <taxon>Photorhabdus</taxon>
    </lineage>
</organism>
<keyword evidence="1" id="KW-1133">Transmembrane helix</keyword>
<proteinExistence type="predicted"/>
<keyword evidence="3" id="KW-1185">Reference proteome</keyword>
<feature type="transmembrane region" description="Helical" evidence="1">
    <location>
        <begin position="21"/>
        <end position="41"/>
    </location>
</feature>
<sequence>MIQFKNKFSMRDNIVTSSNKLTKIALASIIVINTFAIINAYEVKAAETESFSNRSSLREETIKGGIGGRAILNSQGAILTTKITLPEIKQGFSFKASGGTLYVYSGFSGQIESDVGFQYSTTYNVWKPYMKVGSRGQDTVQYIEGKDNFTYKNGFKPGSEVQLTIYKNLNGATRATYWGTSNNGYAGRLISEIKNTHVSSVSHWKILSTIAIPSGTPEGNIKVHKEYIATFKNVVIDNKPVNPIIHATKGASINTSSNSAAIKITTR</sequence>
<dbReference type="EMBL" id="JFGV01000006">
    <property type="protein sequence ID" value="EYU16837.1"/>
    <property type="molecule type" value="Genomic_DNA"/>
</dbReference>
<evidence type="ECO:0000256" key="1">
    <source>
        <dbReference type="SAM" id="Phobius"/>
    </source>
</evidence>
<dbReference type="Proteomes" id="UP000023464">
    <property type="component" value="Unassembled WGS sequence"/>
</dbReference>
<accession>A0A022PL51</accession>
<keyword evidence="1" id="KW-0812">Transmembrane</keyword>
<dbReference type="CDD" id="cd13427">
    <property type="entry name" value="YncM_like"/>
    <property type="match status" value="1"/>
</dbReference>
<dbReference type="InterPro" id="IPR038682">
    <property type="entry name" value="YrpD-like_sf"/>
</dbReference>
<dbReference type="InterPro" id="IPR029143">
    <property type="entry name" value="YrpD"/>
</dbReference>
<evidence type="ECO:0000313" key="2">
    <source>
        <dbReference type="EMBL" id="EYU16837.1"/>
    </source>
</evidence>
<gene>
    <name evidence="2" type="ORF">BA1DRAFT_00580</name>
</gene>
<evidence type="ECO:0000313" key="3">
    <source>
        <dbReference type="Proteomes" id="UP000023464"/>
    </source>
</evidence>
<reference evidence="2 3" key="1">
    <citation type="submission" date="2014-03" db="EMBL/GenBank/DDBJ databases">
        <title>Draft Genome of Photorhabdus luminescens BA1, an Egyptian Isolate.</title>
        <authorList>
            <person name="Ghazal S."/>
            <person name="Hurst S.G.IV."/>
            <person name="Morris K."/>
            <person name="Thomas K."/>
            <person name="Tisa L.S."/>
        </authorList>
    </citation>
    <scope>NUCLEOTIDE SEQUENCE [LARGE SCALE GENOMIC DNA]</scope>
    <source>
        <strain evidence="2 3">BA1</strain>
    </source>
</reference>
<keyword evidence="1" id="KW-0472">Membrane</keyword>